<dbReference type="Pfam" id="PF01520">
    <property type="entry name" value="Amidase_3"/>
    <property type="match status" value="1"/>
</dbReference>
<reference evidence="5 6" key="1">
    <citation type="submission" date="2017-08" db="EMBL/GenBank/DDBJ databases">
        <title>Draft genome sequence of filamentous cyanobacterium Calothrix elsteri CCALA 953.</title>
        <authorList>
            <person name="Gagunashvili A.N."/>
            <person name="Elster J."/>
            <person name="Andresson O.S."/>
        </authorList>
    </citation>
    <scope>NUCLEOTIDE SEQUENCE [LARGE SCALE GENOMIC DNA]</scope>
    <source>
        <strain evidence="5 6">CCALA 953</strain>
    </source>
</reference>
<feature type="region of interest" description="Disordered" evidence="2">
    <location>
        <begin position="437"/>
        <end position="461"/>
    </location>
</feature>
<evidence type="ECO:0000313" key="6">
    <source>
        <dbReference type="Proteomes" id="UP000218238"/>
    </source>
</evidence>
<keyword evidence="3" id="KW-0732">Signal</keyword>
<dbReference type="InterPro" id="IPR050695">
    <property type="entry name" value="N-acetylmuramoyl_amidase_3"/>
</dbReference>
<dbReference type="InterPro" id="IPR021731">
    <property type="entry name" value="AMIN_dom"/>
</dbReference>
<sequence>MKLHWLLPSTIVTAFIFSSPAHAAKLNSWRFDSAQNRLEITTEGAVQPKAQLVFNPTRLVVDLPGTQFGRPQVTQAVGGAIRSLRVGQFDKDTSRIVVELAPGYTLNPQEVKFVGVSPNRWTVQLPKPEREKGGDSAATNTVYNVVTTTTSNSNSNNSNSNSSNSNNTPPRTTVVAATEVGTQIENVQITGDGFFVRTSGGGNPQIRVIRSLDKRSIDIDISGATISSQLAQRELSASKLGVKRVLLSQLNSRTPTVRMQLQVEKDSPDWKASKSGNNALIVIPGTPVVRLPDRENNSPRDNNNQPNPPVSNEIATIQAIELNVTGTQLIVRGDQRLTGSGGWDRSSGLFRITIPNAKLARDLRGPSLSANSSVLRVKLQQESNNVAILVQPAAGVQIGQVNQLSGQLLSLDLQRGIVSRPPINPPINPPVVLPLPRPNPQPLPPGGVVDNPSPNPSPRPIPRGKIIVVVDPGHGGKDSGAPGIGGLLEKDVILPIGKRVAAILEQNGIQAVMTRDSDYFVDLKPRVDLAERINATLFVSIHANSVDGRRDVNGLEVYYYDSGYQLAEAVRTTILQNISTIKDRGTRKARFYVLRKSSMPSILVETGYMTGREDNPRLGNREYQNRMADAIARGILKYLKR</sequence>
<dbReference type="InterPro" id="IPR002508">
    <property type="entry name" value="MurNAc-LAA_cat"/>
</dbReference>
<protein>
    <submittedName>
        <fullName evidence="5">N-acetylmuramoyl-L-alanine amidase</fullName>
    </submittedName>
</protein>
<dbReference type="Gene3D" id="2.60.40.3500">
    <property type="match status" value="1"/>
</dbReference>
<evidence type="ECO:0000259" key="4">
    <source>
        <dbReference type="SMART" id="SM00646"/>
    </source>
</evidence>
<dbReference type="PANTHER" id="PTHR30404">
    <property type="entry name" value="N-ACETYLMURAMOYL-L-ALANINE AMIDASE"/>
    <property type="match status" value="1"/>
</dbReference>
<feature type="chain" id="PRO_5012494485" evidence="3">
    <location>
        <begin position="24"/>
        <end position="641"/>
    </location>
</feature>
<feature type="region of interest" description="Disordered" evidence="2">
    <location>
        <begin position="148"/>
        <end position="172"/>
    </location>
</feature>
<accession>A0A2A2TB18</accession>
<feature type="region of interest" description="Disordered" evidence="2">
    <location>
        <begin position="286"/>
        <end position="311"/>
    </location>
</feature>
<dbReference type="PANTHER" id="PTHR30404:SF0">
    <property type="entry name" value="N-ACETYLMURAMOYL-L-ALANINE AMIDASE AMIC"/>
    <property type="match status" value="1"/>
</dbReference>
<keyword evidence="6" id="KW-1185">Reference proteome</keyword>
<keyword evidence="1" id="KW-0378">Hydrolase</keyword>
<dbReference type="RefSeq" id="WP_095724720.1">
    <property type="nucleotide sequence ID" value="NZ_NTFS01000529.1"/>
</dbReference>
<feature type="compositionally biased region" description="Low complexity" evidence="2">
    <location>
        <begin position="148"/>
        <end position="168"/>
    </location>
</feature>
<name>A0A2A2TB18_9CYAN</name>
<gene>
    <name evidence="5" type="ORF">CK510_27750</name>
</gene>
<organism evidence="5 6">
    <name type="scientific">Brunnivagina elsteri CCALA 953</name>
    <dbReference type="NCBI Taxonomy" id="987040"/>
    <lineage>
        <taxon>Bacteria</taxon>
        <taxon>Bacillati</taxon>
        <taxon>Cyanobacteriota</taxon>
        <taxon>Cyanophyceae</taxon>
        <taxon>Nostocales</taxon>
        <taxon>Calotrichaceae</taxon>
        <taxon>Brunnivagina</taxon>
    </lineage>
</organism>
<dbReference type="Gene3D" id="3.40.630.40">
    <property type="entry name" value="Zn-dependent exopeptidases"/>
    <property type="match status" value="1"/>
</dbReference>
<evidence type="ECO:0000256" key="2">
    <source>
        <dbReference type="SAM" id="MobiDB-lite"/>
    </source>
</evidence>
<dbReference type="GO" id="GO:0009253">
    <property type="term" value="P:peptidoglycan catabolic process"/>
    <property type="evidence" value="ECO:0007669"/>
    <property type="project" value="InterPro"/>
</dbReference>
<feature type="domain" description="MurNAc-LAA" evidence="4">
    <location>
        <begin position="527"/>
        <end position="636"/>
    </location>
</feature>
<dbReference type="GO" id="GO:0030288">
    <property type="term" value="C:outer membrane-bounded periplasmic space"/>
    <property type="evidence" value="ECO:0007669"/>
    <property type="project" value="TreeGrafter"/>
</dbReference>
<proteinExistence type="predicted"/>
<dbReference type="OrthoDB" id="9806267at2"/>
<dbReference type="EMBL" id="NTFS01000529">
    <property type="protein sequence ID" value="PAX49792.1"/>
    <property type="molecule type" value="Genomic_DNA"/>
</dbReference>
<evidence type="ECO:0000313" key="5">
    <source>
        <dbReference type="EMBL" id="PAX49792.1"/>
    </source>
</evidence>
<evidence type="ECO:0000256" key="1">
    <source>
        <dbReference type="ARBA" id="ARBA00022801"/>
    </source>
</evidence>
<dbReference type="Proteomes" id="UP000218238">
    <property type="component" value="Unassembled WGS sequence"/>
</dbReference>
<feature type="signal peptide" evidence="3">
    <location>
        <begin position="1"/>
        <end position="23"/>
    </location>
</feature>
<evidence type="ECO:0000256" key="3">
    <source>
        <dbReference type="SAM" id="SignalP"/>
    </source>
</evidence>
<dbReference type="CDD" id="cd02696">
    <property type="entry name" value="MurNAc-LAA"/>
    <property type="match status" value="1"/>
</dbReference>
<dbReference type="GO" id="GO:0008745">
    <property type="term" value="F:N-acetylmuramoyl-L-alanine amidase activity"/>
    <property type="evidence" value="ECO:0007669"/>
    <property type="project" value="InterPro"/>
</dbReference>
<dbReference type="AlphaFoldDB" id="A0A2A2TB18"/>
<dbReference type="SUPFAM" id="SSF53187">
    <property type="entry name" value="Zn-dependent exopeptidases"/>
    <property type="match status" value="1"/>
</dbReference>
<dbReference type="SMART" id="SM00646">
    <property type="entry name" value="Ami_3"/>
    <property type="match status" value="1"/>
</dbReference>
<dbReference type="Pfam" id="PF11741">
    <property type="entry name" value="AMIN"/>
    <property type="match status" value="1"/>
</dbReference>
<comment type="caution">
    <text evidence="5">The sequence shown here is derived from an EMBL/GenBank/DDBJ whole genome shotgun (WGS) entry which is preliminary data.</text>
</comment>